<feature type="chain" id="PRO_5039587818" evidence="1">
    <location>
        <begin position="24"/>
        <end position="146"/>
    </location>
</feature>
<evidence type="ECO:0000256" key="1">
    <source>
        <dbReference type="SAM" id="SignalP"/>
    </source>
</evidence>
<accession>A0A7W7WWJ9</accession>
<protein>
    <submittedName>
        <fullName evidence="2">Uncharacterized protein</fullName>
    </submittedName>
</protein>
<reference evidence="2 3" key="1">
    <citation type="submission" date="2020-08" db="EMBL/GenBank/DDBJ databases">
        <title>Sequencing the genomes of 1000 actinobacteria strains.</title>
        <authorList>
            <person name="Klenk H.-P."/>
        </authorList>
    </citation>
    <scope>NUCLEOTIDE SEQUENCE [LARGE SCALE GENOMIC DNA]</scope>
    <source>
        <strain evidence="2 3">DSM 45084</strain>
    </source>
</reference>
<dbReference type="Proteomes" id="UP000542674">
    <property type="component" value="Unassembled WGS sequence"/>
</dbReference>
<sequence length="146" mass="15515">MNRPRIVAAVLLVVAVGATQASCAKPALTVTATSTSASMSAITPALDLFGTAVAQDLTGLPDDVQAENVRVLIYRATAVVRELRRRPDADRVQEGIALGDAVSELSSLDRLDPANRQRIIDAARALDRWLRETVPGYPPTITPTIG</sequence>
<feature type="signal peptide" evidence="1">
    <location>
        <begin position="1"/>
        <end position="23"/>
    </location>
</feature>
<comment type="caution">
    <text evidence="2">The sequence shown here is derived from an EMBL/GenBank/DDBJ whole genome shotgun (WGS) entry which is preliminary data.</text>
</comment>
<name>A0A7W7WWJ9_9PSEU</name>
<evidence type="ECO:0000313" key="2">
    <source>
        <dbReference type="EMBL" id="MBB4965673.1"/>
    </source>
</evidence>
<gene>
    <name evidence="2" type="ORF">F4559_003032</name>
</gene>
<evidence type="ECO:0000313" key="3">
    <source>
        <dbReference type="Proteomes" id="UP000542674"/>
    </source>
</evidence>
<dbReference type="EMBL" id="JACHJS010000001">
    <property type="protein sequence ID" value="MBB4965673.1"/>
    <property type="molecule type" value="Genomic_DNA"/>
</dbReference>
<organism evidence="2 3">
    <name type="scientific">Saccharothrix violaceirubra</name>
    <dbReference type="NCBI Taxonomy" id="413306"/>
    <lineage>
        <taxon>Bacteria</taxon>
        <taxon>Bacillati</taxon>
        <taxon>Actinomycetota</taxon>
        <taxon>Actinomycetes</taxon>
        <taxon>Pseudonocardiales</taxon>
        <taxon>Pseudonocardiaceae</taxon>
        <taxon>Saccharothrix</taxon>
    </lineage>
</organism>
<dbReference type="RefSeq" id="WP_184669298.1">
    <property type="nucleotide sequence ID" value="NZ_BAABAI010000029.1"/>
</dbReference>
<dbReference type="AlphaFoldDB" id="A0A7W7WWJ9"/>
<keyword evidence="1" id="KW-0732">Signal</keyword>
<keyword evidence="3" id="KW-1185">Reference proteome</keyword>
<proteinExistence type="predicted"/>